<dbReference type="Gene3D" id="3.30.750.24">
    <property type="entry name" value="STAS domain"/>
    <property type="match status" value="1"/>
</dbReference>
<dbReference type="GO" id="GO:0006355">
    <property type="term" value="P:regulation of DNA-templated transcription"/>
    <property type="evidence" value="ECO:0007669"/>
    <property type="project" value="InterPro"/>
</dbReference>
<dbReference type="PROSITE" id="PS50801">
    <property type="entry name" value="STAS"/>
    <property type="match status" value="1"/>
</dbReference>
<protein>
    <submittedName>
        <fullName evidence="5">Putative PAS/PAC sensor protein</fullName>
    </submittedName>
</protein>
<dbReference type="CDD" id="cd00130">
    <property type="entry name" value="PAS"/>
    <property type="match status" value="1"/>
</dbReference>
<dbReference type="AlphaFoldDB" id="B4D7I8"/>
<dbReference type="SUPFAM" id="SSF55785">
    <property type="entry name" value="PYP-like sensor domain (PAS domain)"/>
    <property type="match status" value="1"/>
</dbReference>
<evidence type="ECO:0000259" key="4">
    <source>
        <dbReference type="PROSITE" id="PS50801"/>
    </source>
</evidence>
<gene>
    <name evidence="5" type="ORF">CfE428DRAFT_4903</name>
</gene>
<accession>B4D7I8</accession>
<dbReference type="Pfam" id="PF01740">
    <property type="entry name" value="STAS"/>
    <property type="match status" value="1"/>
</dbReference>
<dbReference type="PROSITE" id="PS50113">
    <property type="entry name" value="PAC"/>
    <property type="match status" value="1"/>
</dbReference>
<dbReference type="PANTHER" id="PTHR33745:SF3">
    <property type="entry name" value="RSBT CO-ANTAGONIST PROTEIN RSBRC"/>
    <property type="match status" value="1"/>
</dbReference>
<dbReference type="SUPFAM" id="SSF52091">
    <property type="entry name" value="SpoIIaa-like"/>
    <property type="match status" value="1"/>
</dbReference>
<dbReference type="EMBL" id="ABVL01000018">
    <property type="protein sequence ID" value="EDY17605.1"/>
    <property type="molecule type" value="Genomic_DNA"/>
</dbReference>
<dbReference type="InterPro" id="IPR013767">
    <property type="entry name" value="PAS_fold"/>
</dbReference>
<evidence type="ECO:0000313" key="6">
    <source>
        <dbReference type="Proteomes" id="UP000005824"/>
    </source>
</evidence>
<evidence type="ECO:0000256" key="1">
    <source>
        <dbReference type="ARBA" id="ARBA00022553"/>
    </source>
</evidence>
<feature type="domain" description="STAS" evidence="4">
    <location>
        <begin position="158"/>
        <end position="273"/>
    </location>
</feature>
<evidence type="ECO:0000313" key="5">
    <source>
        <dbReference type="EMBL" id="EDY17605.1"/>
    </source>
</evidence>
<proteinExistence type="predicted"/>
<dbReference type="NCBIfam" id="TIGR00229">
    <property type="entry name" value="sensory_box"/>
    <property type="match status" value="1"/>
</dbReference>
<dbReference type="STRING" id="497964.CfE428DRAFT_4903"/>
<dbReference type="InterPro" id="IPR035965">
    <property type="entry name" value="PAS-like_dom_sf"/>
</dbReference>
<dbReference type="PROSITE" id="PS50112">
    <property type="entry name" value="PAS"/>
    <property type="match status" value="1"/>
</dbReference>
<evidence type="ECO:0000259" key="3">
    <source>
        <dbReference type="PROSITE" id="PS50113"/>
    </source>
</evidence>
<feature type="domain" description="PAC" evidence="3">
    <location>
        <begin position="96"/>
        <end position="148"/>
    </location>
</feature>
<dbReference type="eggNOG" id="COG4585">
    <property type="taxonomic scope" value="Bacteria"/>
</dbReference>
<keyword evidence="1" id="KW-0597">Phosphoprotein</keyword>
<dbReference type="InterPro" id="IPR000700">
    <property type="entry name" value="PAS-assoc_C"/>
</dbReference>
<keyword evidence="6" id="KW-1185">Reference proteome</keyword>
<dbReference type="InterPro" id="IPR051932">
    <property type="entry name" value="Bact_StressResp_Reg"/>
</dbReference>
<sequence length="281" mass="31169">MKSKTKSPNGGGEKRLEAVTTPDMLRMLVENVRDYAIILLDPKGNVTSWSPTAERLKGWRAEEIIGQHFSKFYPPEDNVSHKTATELAVAEKEGRFEDEGWRVRKDGTRFWANVVLTALRDKEGKLVGFGKVTRDLSERRAAEEKIRKQSQEIFEMAAVPVVQVWEGILLVPLIGTLDSQRTQHLMERLLQRVTETSSPVALLDITGVPTIDSQTAQHLIETVAAVRLLGADVVLTGVRPTIAQTLVHLGIDLSNVFTRSSLTAGVRMALEILNLKVGPKS</sequence>
<dbReference type="Pfam" id="PF00989">
    <property type="entry name" value="PAS"/>
    <property type="match status" value="1"/>
</dbReference>
<comment type="caution">
    <text evidence="5">The sequence shown here is derived from an EMBL/GenBank/DDBJ whole genome shotgun (WGS) entry which is preliminary data.</text>
</comment>
<feature type="domain" description="PAS" evidence="2">
    <location>
        <begin position="21"/>
        <end position="92"/>
    </location>
</feature>
<dbReference type="RefSeq" id="WP_006982224.1">
    <property type="nucleotide sequence ID" value="NZ_ABVL01000018.1"/>
</dbReference>
<dbReference type="SMART" id="SM00091">
    <property type="entry name" value="PAS"/>
    <property type="match status" value="1"/>
</dbReference>
<dbReference type="InterPro" id="IPR000014">
    <property type="entry name" value="PAS"/>
</dbReference>
<dbReference type="Proteomes" id="UP000005824">
    <property type="component" value="Unassembled WGS sequence"/>
</dbReference>
<reference evidence="5 6" key="1">
    <citation type="journal article" date="2011" name="J. Bacteriol.">
        <title>Genome sequence of Chthoniobacter flavus Ellin428, an aerobic heterotrophic soil bacterium.</title>
        <authorList>
            <person name="Kant R."/>
            <person name="van Passel M.W."/>
            <person name="Palva A."/>
            <person name="Lucas S."/>
            <person name="Lapidus A."/>
            <person name="Glavina Del Rio T."/>
            <person name="Dalin E."/>
            <person name="Tice H."/>
            <person name="Bruce D."/>
            <person name="Goodwin L."/>
            <person name="Pitluck S."/>
            <person name="Larimer F.W."/>
            <person name="Land M.L."/>
            <person name="Hauser L."/>
            <person name="Sangwan P."/>
            <person name="de Vos W.M."/>
            <person name="Janssen P.H."/>
            <person name="Smidt H."/>
        </authorList>
    </citation>
    <scope>NUCLEOTIDE SEQUENCE [LARGE SCALE GENOMIC DNA]</scope>
    <source>
        <strain evidence="5 6">Ellin428</strain>
    </source>
</reference>
<name>B4D7I8_9BACT</name>
<organism evidence="5 6">
    <name type="scientific">Chthoniobacter flavus Ellin428</name>
    <dbReference type="NCBI Taxonomy" id="497964"/>
    <lineage>
        <taxon>Bacteria</taxon>
        <taxon>Pseudomonadati</taxon>
        <taxon>Verrucomicrobiota</taxon>
        <taxon>Spartobacteria</taxon>
        <taxon>Chthoniobacterales</taxon>
        <taxon>Chthoniobacteraceae</taxon>
        <taxon>Chthoniobacter</taxon>
    </lineage>
</organism>
<dbReference type="InParanoid" id="B4D7I8"/>
<dbReference type="InterPro" id="IPR002645">
    <property type="entry name" value="STAS_dom"/>
</dbReference>
<dbReference type="eggNOG" id="COG1366">
    <property type="taxonomic scope" value="Bacteria"/>
</dbReference>
<dbReference type="InterPro" id="IPR036513">
    <property type="entry name" value="STAS_dom_sf"/>
</dbReference>
<dbReference type="PANTHER" id="PTHR33745">
    <property type="entry name" value="RSBT ANTAGONIST PROTEIN RSBS-RELATED"/>
    <property type="match status" value="1"/>
</dbReference>
<evidence type="ECO:0000259" key="2">
    <source>
        <dbReference type="PROSITE" id="PS50112"/>
    </source>
</evidence>
<dbReference type="CDD" id="cd07041">
    <property type="entry name" value="STAS_RsbR_RsbS_like"/>
    <property type="match status" value="1"/>
</dbReference>
<dbReference type="Gene3D" id="3.30.450.20">
    <property type="entry name" value="PAS domain"/>
    <property type="match status" value="1"/>
</dbReference>